<evidence type="ECO:0000256" key="1">
    <source>
        <dbReference type="ARBA" id="ARBA00022603"/>
    </source>
</evidence>
<evidence type="ECO:0000256" key="3">
    <source>
        <dbReference type="SAM" id="MobiDB-lite"/>
    </source>
</evidence>
<dbReference type="GO" id="GO:0005737">
    <property type="term" value="C:cytoplasm"/>
    <property type="evidence" value="ECO:0007669"/>
    <property type="project" value="TreeGrafter"/>
</dbReference>
<dbReference type="GO" id="GO:0030488">
    <property type="term" value="P:tRNA methylation"/>
    <property type="evidence" value="ECO:0007669"/>
    <property type="project" value="TreeGrafter"/>
</dbReference>
<dbReference type="GO" id="GO:0000049">
    <property type="term" value="F:tRNA binding"/>
    <property type="evidence" value="ECO:0007669"/>
    <property type="project" value="TreeGrafter"/>
</dbReference>
<feature type="region of interest" description="Disordered" evidence="3">
    <location>
        <begin position="54"/>
        <end position="144"/>
    </location>
</feature>
<feature type="compositionally biased region" description="Polar residues" evidence="3">
    <location>
        <begin position="120"/>
        <end position="144"/>
    </location>
</feature>
<dbReference type="GO" id="GO:0106335">
    <property type="term" value="F:tRNA (5-carboxymethyluridine(34)-5-O)-methyltransferase activity"/>
    <property type="evidence" value="ECO:0007669"/>
    <property type="project" value="TreeGrafter"/>
</dbReference>
<comment type="caution">
    <text evidence="4">The sequence shown here is derived from an EMBL/GenBank/DDBJ whole genome shotgun (WGS) entry which is preliminary data.</text>
</comment>
<proteinExistence type="predicted"/>
<dbReference type="Gene3D" id="3.40.50.150">
    <property type="entry name" value="Vaccinia Virus protein VP39"/>
    <property type="match status" value="1"/>
</dbReference>
<accession>A0AAW1TJB4</accession>
<gene>
    <name evidence="4" type="ORF">WA026_009962</name>
</gene>
<dbReference type="InterPro" id="IPR029063">
    <property type="entry name" value="SAM-dependent_MTases_sf"/>
</dbReference>
<dbReference type="AlphaFoldDB" id="A0AAW1TJB4"/>
<dbReference type="InterPro" id="IPR051422">
    <property type="entry name" value="AlkB_tRNA_MeTrf/Diox"/>
</dbReference>
<dbReference type="PANTHER" id="PTHR13069:SF37">
    <property type="entry name" value="FIRE DANCER"/>
    <property type="match status" value="1"/>
</dbReference>
<reference evidence="4 5" key="1">
    <citation type="submission" date="2023-03" db="EMBL/GenBank/DDBJ databases">
        <title>Genome insight into feeding habits of ladybird beetles.</title>
        <authorList>
            <person name="Li H.-S."/>
            <person name="Huang Y.-H."/>
            <person name="Pang H."/>
        </authorList>
    </citation>
    <scope>NUCLEOTIDE SEQUENCE [LARGE SCALE GENOMIC DNA]</scope>
    <source>
        <strain evidence="4">SYSU_2023b</strain>
        <tissue evidence="4">Whole body</tissue>
    </source>
</reference>
<keyword evidence="1" id="KW-0489">Methyltransferase</keyword>
<dbReference type="GO" id="GO:0002098">
    <property type="term" value="P:tRNA wobble uridine modification"/>
    <property type="evidence" value="ECO:0007669"/>
    <property type="project" value="TreeGrafter"/>
</dbReference>
<dbReference type="EMBL" id="JARQZJ010000004">
    <property type="protein sequence ID" value="KAK9871002.1"/>
    <property type="molecule type" value="Genomic_DNA"/>
</dbReference>
<dbReference type="GO" id="GO:0005634">
    <property type="term" value="C:nucleus"/>
    <property type="evidence" value="ECO:0007669"/>
    <property type="project" value="TreeGrafter"/>
</dbReference>
<name>A0AAW1TJB4_9CUCU</name>
<evidence type="ECO:0000313" key="4">
    <source>
        <dbReference type="EMBL" id="KAK9871002.1"/>
    </source>
</evidence>
<feature type="compositionally biased region" description="Basic and acidic residues" evidence="3">
    <location>
        <begin position="56"/>
        <end position="66"/>
    </location>
</feature>
<protein>
    <submittedName>
        <fullName evidence="4">Uncharacterized protein</fullName>
    </submittedName>
</protein>
<evidence type="ECO:0000256" key="2">
    <source>
        <dbReference type="ARBA" id="ARBA00022679"/>
    </source>
</evidence>
<keyword evidence="2" id="KW-0808">Transferase</keyword>
<keyword evidence="5" id="KW-1185">Reference proteome</keyword>
<feature type="compositionally biased region" description="Low complexity" evidence="3">
    <location>
        <begin position="78"/>
        <end position="89"/>
    </location>
</feature>
<evidence type="ECO:0000313" key="5">
    <source>
        <dbReference type="Proteomes" id="UP001431783"/>
    </source>
</evidence>
<sequence>MNYPLFEKGETLAKHFRKLYLICSSTTSMVSMVSSTAASMNLLSESSIDSISSERTNTDLLERGDELSSSDRGSNEGSTASLASATESAVIPARKDLPKPQLRRDKRTSESNSSLESSTRKQAPNAKSKSAGNKNYSGATSQESLISENMGGEITYHRYYHVFREGELDQLIEKYVENLHIISSYYDHASWCIVAEKVQVWTI</sequence>
<organism evidence="4 5">
    <name type="scientific">Henosepilachna vigintioctopunctata</name>
    <dbReference type="NCBI Taxonomy" id="420089"/>
    <lineage>
        <taxon>Eukaryota</taxon>
        <taxon>Metazoa</taxon>
        <taxon>Ecdysozoa</taxon>
        <taxon>Arthropoda</taxon>
        <taxon>Hexapoda</taxon>
        <taxon>Insecta</taxon>
        <taxon>Pterygota</taxon>
        <taxon>Neoptera</taxon>
        <taxon>Endopterygota</taxon>
        <taxon>Coleoptera</taxon>
        <taxon>Polyphaga</taxon>
        <taxon>Cucujiformia</taxon>
        <taxon>Coccinelloidea</taxon>
        <taxon>Coccinellidae</taxon>
        <taxon>Epilachninae</taxon>
        <taxon>Epilachnini</taxon>
        <taxon>Henosepilachna</taxon>
    </lineage>
</organism>
<dbReference type="Proteomes" id="UP001431783">
    <property type="component" value="Unassembled WGS sequence"/>
</dbReference>
<dbReference type="PANTHER" id="PTHR13069">
    <property type="entry name" value="ALKYLATED DNA REPAIR PROTEIN ALKB HOMOLOG 8"/>
    <property type="match status" value="1"/>
</dbReference>